<comment type="caution">
    <text evidence="2">The sequence shown here is derived from an EMBL/GenBank/DDBJ whole genome shotgun (WGS) entry which is preliminary data.</text>
</comment>
<dbReference type="RefSeq" id="XP_015659174.1">
    <property type="nucleotide sequence ID" value="XM_015801773.1"/>
</dbReference>
<feature type="region of interest" description="Disordered" evidence="1">
    <location>
        <begin position="136"/>
        <end position="235"/>
    </location>
</feature>
<evidence type="ECO:0008006" key="4">
    <source>
        <dbReference type="Google" id="ProtNLM"/>
    </source>
</evidence>
<keyword evidence="3" id="KW-1185">Reference proteome</keyword>
<proteinExistence type="predicted"/>
<dbReference type="AlphaFoldDB" id="A0A0M9G210"/>
<organism evidence="2 3">
    <name type="scientific">Leptomonas pyrrhocoris</name>
    <name type="common">Firebug parasite</name>
    <dbReference type="NCBI Taxonomy" id="157538"/>
    <lineage>
        <taxon>Eukaryota</taxon>
        <taxon>Discoba</taxon>
        <taxon>Euglenozoa</taxon>
        <taxon>Kinetoplastea</taxon>
        <taxon>Metakinetoplastina</taxon>
        <taxon>Trypanosomatida</taxon>
        <taxon>Trypanosomatidae</taxon>
        <taxon>Leishmaniinae</taxon>
        <taxon>Leptomonas</taxon>
    </lineage>
</organism>
<sequence length="235" mass="25571">MTTDMEFQTVEVRLPHDRNVHVVCESEEHAFFGQTKQTFNFDLPPNASVDVVRELVADKLSVAPASVHLQLLVRESNEYETVTCGNIAEAIFASNPESNTLSVVYSTESRYGCFYLCCAALCAACCAAGYAAGSSAEKKNQRRRPPPRPRPSQNKPSQPYGNQADTQVQYPQATPANQYYQNSNAQPPQTYAYGSPVQYTAPPQQGTYQAAPPNGYGSPPPPPQNPGGKQAPVPL</sequence>
<dbReference type="Proteomes" id="UP000037923">
    <property type="component" value="Unassembled WGS sequence"/>
</dbReference>
<dbReference type="EMBL" id="LGTL01000007">
    <property type="protein sequence ID" value="KPA80735.1"/>
    <property type="molecule type" value="Genomic_DNA"/>
</dbReference>
<reference evidence="2 3" key="1">
    <citation type="submission" date="2015-07" db="EMBL/GenBank/DDBJ databases">
        <title>High-quality genome of monoxenous trypanosomatid Leptomonas pyrrhocoris.</title>
        <authorList>
            <person name="Flegontov P."/>
            <person name="Butenko A."/>
            <person name="Firsov S."/>
            <person name="Vlcek C."/>
            <person name="Logacheva M.D."/>
            <person name="Field M."/>
            <person name="Filatov D."/>
            <person name="Flegontova O."/>
            <person name="Gerasimov E."/>
            <person name="Jackson A.P."/>
            <person name="Kelly S."/>
            <person name="Opperdoes F."/>
            <person name="O'Reilly A."/>
            <person name="Votypka J."/>
            <person name="Yurchenko V."/>
            <person name="Lukes J."/>
        </authorList>
    </citation>
    <scope>NUCLEOTIDE SEQUENCE [LARGE SCALE GENOMIC DNA]</scope>
    <source>
        <strain evidence="2">H10</strain>
    </source>
</reference>
<evidence type="ECO:0000256" key="1">
    <source>
        <dbReference type="SAM" id="MobiDB-lite"/>
    </source>
</evidence>
<feature type="compositionally biased region" description="Polar residues" evidence="1">
    <location>
        <begin position="160"/>
        <end position="189"/>
    </location>
</feature>
<evidence type="ECO:0000313" key="3">
    <source>
        <dbReference type="Proteomes" id="UP000037923"/>
    </source>
</evidence>
<protein>
    <recommendedName>
        <fullName evidence="4">Ubiquitin-like domain-containing protein</fullName>
    </recommendedName>
</protein>
<evidence type="ECO:0000313" key="2">
    <source>
        <dbReference type="EMBL" id="KPA80735.1"/>
    </source>
</evidence>
<accession>A0A0M9G210</accession>
<dbReference type="GeneID" id="26904488"/>
<name>A0A0M9G210_LEPPY</name>
<dbReference type="VEuPathDB" id="TriTrypDB:LpyrH10_07_0040"/>
<feature type="compositionally biased region" description="Polar residues" evidence="1">
    <location>
        <begin position="197"/>
        <end position="208"/>
    </location>
</feature>
<gene>
    <name evidence="2" type="ORF">ABB37_04197</name>
</gene>
<feature type="compositionally biased region" description="Low complexity" evidence="1">
    <location>
        <begin position="226"/>
        <end position="235"/>
    </location>
</feature>